<evidence type="ECO:0000256" key="5">
    <source>
        <dbReference type="ARBA" id="ARBA00022840"/>
    </source>
</evidence>
<dbReference type="SUPFAM" id="SSF52540">
    <property type="entry name" value="P-loop containing nucleoside triphosphate hydrolases"/>
    <property type="match status" value="1"/>
</dbReference>
<evidence type="ECO:0000256" key="3">
    <source>
        <dbReference type="ARBA" id="ARBA00022801"/>
    </source>
</evidence>
<dbReference type="GO" id="GO:0003678">
    <property type="term" value="F:DNA helicase activity"/>
    <property type="evidence" value="ECO:0007669"/>
    <property type="project" value="UniProtKB-ARBA"/>
</dbReference>
<dbReference type="InterPro" id="IPR045055">
    <property type="entry name" value="DNA2/NAM7-like"/>
</dbReference>
<dbReference type="PROSITE" id="PS50157">
    <property type="entry name" value="ZINC_FINGER_C2H2_2"/>
    <property type="match status" value="1"/>
</dbReference>
<dbReference type="GO" id="GO:0008270">
    <property type="term" value="F:zinc ion binding"/>
    <property type="evidence" value="ECO:0007669"/>
    <property type="project" value="UniProtKB-KW"/>
</dbReference>
<keyword evidence="6" id="KW-0479">Metal-binding</keyword>
<keyword evidence="5" id="KW-0067">ATP-binding</keyword>
<dbReference type="VEuPathDB" id="FungiDB:CTRG_03087"/>
<gene>
    <name evidence="9" type="ORF">CTRG_03087</name>
</gene>
<sequence>MAIKCSTCHQPFDHYDQLVLHIRNAKHLPGKLENQINIDYQKEIVCLASSFDKLSVTAASKNPLNNQSASTPLRNVETNKTNAVGIFPNHKNKSRSKRSRPNGNNRAGAKSADNDTDEFVKSYIKKFLPNSKPKINFHSMTEYSRHFTTLSFLQDITDNPRNITDKKDFKIIWNEEQALKNKEYQIILTSESELVKKMQDPDMLHLVSNPFIYESTIFMFNEIGQLWAGYVYRDETIKDKNTQINHINLTIKLYDWNDKPLPRGQDTCGLKIYPASVQVTRMLNAMHCFSNTMLENIILGKNPIYMDIYNNSTVDKLENKMLNESQRRAVFTSLYNPVTFLQGPPGTGKTSAIYEIVVQLLQSNEYPILVTAASNVSVDNIAEKLMKSHPETLIRIPATQKLAEYDRKHPLASICLHHMVYDSLTPEQQRIADRLYHKDVASIDKCEFDSFCNARKKKSMEILSAHKVIFATTTVAGGGQIKSLPQVRVVLIDEATQSAEPATLIPLALPRLKKVVVVGDDKQLSCLSEIKSLSMSMFERLLLNNTCANPLMLDTQYRMHPQISEFPRLQFCKGKLTDGISSSERQEIGITHPLYFWDTDGDAPESPIQNKKKADKGFTYVNPFEVAYVQSVLRTLIQDKKINPSRIGVITSYAGQRDVISSNLLQDRIINPDAEKLKQEVDLVNQRVRSAKGATINFVAGIMIATVDAFQGREKDIIVMSCVRSNVDGSIGFLKDERRLNVSLTRAKYSMILIGDVECLKRRGKVWRNYFEFLKTKGAIHKETEFVY</sequence>
<accession>C5MAJ5</accession>
<reference evidence="9 10" key="1">
    <citation type="journal article" date="2009" name="Nature">
        <title>Evolution of pathogenicity and sexual reproduction in eight Candida genomes.</title>
        <authorList>
            <person name="Butler G."/>
            <person name="Rasmussen M.D."/>
            <person name="Lin M.F."/>
            <person name="Santos M.A."/>
            <person name="Sakthikumar S."/>
            <person name="Munro C.A."/>
            <person name="Rheinbay E."/>
            <person name="Grabherr M."/>
            <person name="Forche A."/>
            <person name="Reedy J.L."/>
            <person name="Agrafioti I."/>
            <person name="Arnaud M.B."/>
            <person name="Bates S."/>
            <person name="Brown A.J."/>
            <person name="Brunke S."/>
            <person name="Costanzo M.C."/>
            <person name="Fitzpatrick D.A."/>
            <person name="de Groot P.W."/>
            <person name="Harris D."/>
            <person name="Hoyer L.L."/>
            <person name="Hube B."/>
            <person name="Klis F.M."/>
            <person name="Kodira C."/>
            <person name="Lennard N."/>
            <person name="Logue M.E."/>
            <person name="Martin R."/>
            <person name="Neiman A.M."/>
            <person name="Nikolaou E."/>
            <person name="Quail M.A."/>
            <person name="Quinn J."/>
            <person name="Santos M.C."/>
            <person name="Schmitzberger F.F."/>
            <person name="Sherlock G."/>
            <person name="Shah P."/>
            <person name="Silverstein K.A."/>
            <person name="Skrzypek M.S."/>
            <person name="Soll D."/>
            <person name="Staggs R."/>
            <person name="Stansfield I."/>
            <person name="Stumpf M.P."/>
            <person name="Sudbery P.E."/>
            <person name="Srikantha T."/>
            <person name="Zeng Q."/>
            <person name="Berman J."/>
            <person name="Berriman M."/>
            <person name="Heitman J."/>
            <person name="Gow N.A."/>
            <person name="Lorenz M.C."/>
            <person name="Birren B.W."/>
            <person name="Kellis M."/>
            <person name="Cuomo C.A."/>
        </authorList>
    </citation>
    <scope>NUCLEOTIDE SEQUENCE [LARGE SCALE GENOMIC DNA]</scope>
    <source>
        <strain evidence="10">ATCC MYA-3404 / T1</strain>
    </source>
</reference>
<keyword evidence="10" id="KW-1185">Reference proteome</keyword>
<dbReference type="EMBL" id="GG692398">
    <property type="protein sequence ID" value="EER32662.1"/>
    <property type="molecule type" value="Genomic_DNA"/>
</dbReference>
<evidence type="ECO:0000259" key="8">
    <source>
        <dbReference type="PROSITE" id="PS50157"/>
    </source>
</evidence>
<dbReference type="FunFam" id="3.40.50.300:FF:000326">
    <property type="entry name" value="P-loop containing nucleoside triphosphate hydrolase"/>
    <property type="match status" value="1"/>
</dbReference>
<dbReference type="GO" id="GO:0016787">
    <property type="term" value="F:hydrolase activity"/>
    <property type="evidence" value="ECO:0007669"/>
    <property type="project" value="UniProtKB-KW"/>
</dbReference>
<dbReference type="InterPro" id="IPR041677">
    <property type="entry name" value="DNA2/NAM7_AAA_11"/>
</dbReference>
<evidence type="ECO:0000256" key="7">
    <source>
        <dbReference type="SAM" id="MobiDB-lite"/>
    </source>
</evidence>
<dbReference type="Proteomes" id="UP000002037">
    <property type="component" value="Unassembled WGS sequence"/>
</dbReference>
<feature type="domain" description="C2H2-type" evidence="8">
    <location>
        <begin position="3"/>
        <end position="32"/>
    </location>
</feature>
<keyword evidence="6" id="KW-0863">Zinc-finger</keyword>
<evidence type="ECO:0000313" key="10">
    <source>
        <dbReference type="Proteomes" id="UP000002037"/>
    </source>
</evidence>
<dbReference type="eggNOG" id="KOG1802">
    <property type="taxonomic scope" value="Eukaryota"/>
</dbReference>
<dbReference type="Pfam" id="PF13087">
    <property type="entry name" value="AAA_12"/>
    <property type="match status" value="1"/>
</dbReference>
<comment type="similarity">
    <text evidence="1">Belongs to the DNA2/NAM7 helicase family.</text>
</comment>
<organism evidence="9 10">
    <name type="scientific">Candida tropicalis (strain ATCC MYA-3404 / T1)</name>
    <name type="common">Yeast</name>
    <dbReference type="NCBI Taxonomy" id="294747"/>
    <lineage>
        <taxon>Eukaryota</taxon>
        <taxon>Fungi</taxon>
        <taxon>Dikarya</taxon>
        <taxon>Ascomycota</taxon>
        <taxon>Saccharomycotina</taxon>
        <taxon>Pichiomycetes</taxon>
        <taxon>Debaryomycetaceae</taxon>
        <taxon>Candida/Lodderomyces clade</taxon>
        <taxon>Candida</taxon>
    </lineage>
</organism>
<dbReference type="GO" id="GO:0005524">
    <property type="term" value="F:ATP binding"/>
    <property type="evidence" value="ECO:0007669"/>
    <property type="project" value="UniProtKB-KW"/>
</dbReference>
<evidence type="ECO:0000256" key="2">
    <source>
        <dbReference type="ARBA" id="ARBA00022741"/>
    </source>
</evidence>
<feature type="compositionally biased region" description="Basic residues" evidence="7">
    <location>
        <begin position="90"/>
        <end position="100"/>
    </location>
</feature>
<dbReference type="GO" id="GO:0000184">
    <property type="term" value="P:nuclear-transcribed mRNA catabolic process, nonsense-mediated decay"/>
    <property type="evidence" value="ECO:0007669"/>
    <property type="project" value="TreeGrafter"/>
</dbReference>
<evidence type="ECO:0000256" key="4">
    <source>
        <dbReference type="ARBA" id="ARBA00022806"/>
    </source>
</evidence>
<keyword evidence="3" id="KW-0378">Hydrolase</keyword>
<dbReference type="PANTHER" id="PTHR10887">
    <property type="entry name" value="DNA2/NAM7 HELICASE FAMILY"/>
    <property type="match status" value="1"/>
</dbReference>
<dbReference type="PANTHER" id="PTHR10887:SF317">
    <property type="entry name" value="ATP-DEPENDENT RNA HELICASE ECM32-RELATED"/>
    <property type="match status" value="1"/>
</dbReference>
<proteinExistence type="inferred from homology"/>
<keyword evidence="4" id="KW-0347">Helicase</keyword>
<dbReference type="CDD" id="cd18808">
    <property type="entry name" value="SF1_C_Upf1"/>
    <property type="match status" value="1"/>
</dbReference>
<dbReference type="PROSITE" id="PS00028">
    <property type="entry name" value="ZINC_FINGER_C2H2_1"/>
    <property type="match status" value="1"/>
</dbReference>
<dbReference type="STRING" id="294747.C5MAJ5"/>
<protein>
    <recommendedName>
        <fullName evidence="8">C2H2-type domain-containing protein</fullName>
    </recommendedName>
</protein>
<dbReference type="InterPro" id="IPR027417">
    <property type="entry name" value="P-loop_NTPase"/>
</dbReference>
<keyword evidence="6" id="KW-0862">Zinc</keyword>
<evidence type="ECO:0000256" key="6">
    <source>
        <dbReference type="PROSITE-ProRule" id="PRU00042"/>
    </source>
</evidence>
<dbReference type="GO" id="GO:0003724">
    <property type="term" value="F:RNA helicase activity"/>
    <property type="evidence" value="ECO:0007669"/>
    <property type="project" value="TreeGrafter"/>
</dbReference>
<feature type="region of interest" description="Disordered" evidence="7">
    <location>
        <begin position="62"/>
        <end position="114"/>
    </location>
</feature>
<evidence type="ECO:0000256" key="1">
    <source>
        <dbReference type="ARBA" id="ARBA00007913"/>
    </source>
</evidence>
<dbReference type="Pfam" id="PF13086">
    <property type="entry name" value="AAA_11"/>
    <property type="match status" value="2"/>
</dbReference>
<dbReference type="RefSeq" id="XP_002548790.1">
    <property type="nucleotide sequence ID" value="XM_002548744.1"/>
</dbReference>
<dbReference type="Gene3D" id="3.40.50.300">
    <property type="entry name" value="P-loop containing nucleotide triphosphate hydrolases"/>
    <property type="match status" value="2"/>
</dbReference>
<name>C5MAJ5_CANTT</name>
<dbReference type="InterPro" id="IPR041679">
    <property type="entry name" value="DNA2/NAM7-like_C"/>
</dbReference>
<dbReference type="GO" id="GO:0005694">
    <property type="term" value="C:chromosome"/>
    <property type="evidence" value="ECO:0007669"/>
    <property type="project" value="UniProtKB-ARBA"/>
</dbReference>
<dbReference type="KEGG" id="ctp:CTRG_03087"/>
<dbReference type="InterPro" id="IPR047187">
    <property type="entry name" value="SF1_C_Upf1"/>
</dbReference>
<dbReference type="HOGENOM" id="CLU_010015_0_0_1"/>
<dbReference type="InterPro" id="IPR013087">
    <property type="entry name" value="Znf_C2H2_type"/>
</dbReference>
<dbReference type="GeneID" id="8297704"/>
<keyword evidence="2" id="KW-0547">Nucleotide-binding</keyword>
<dbReference type="GO" id="GO:0005737">
    <property type="term" value="C:cytoplasm"/>
    <property type="evidence" value="ECO:0007669"/>
    <property type="project" value="TreeGrafter"/>
</dbReference>
<evidence type="ECO:0000313" key="9">
    <source>
        <dbReference type="EMBL" id="EER32662.1"/>
    </source>
</evidence>
<dbReference type="OrthoDB" id="6513042at2759"/>
<feature type="compositionally biased region" description="Polar residues" evidence="7">
    <location>
        <begin position="62"/>
        <end position="82"/>
    </location>
</feature>
<dbReference type="AlphaFoldDB" id="C5MAJ5"/>